<keyword evidence="3" id="KW-1185">Reference proteome</keyword>
<evidence type="ECO:0008006" key="4">
    <source>
        <dbReference type="Google" id="ProtNLM"/>
    </source>
</evidence>
<evidence type="ECO:0000256" key="1">
    <source>
        <dbReference type="SAM" id="SignalP"/>
    </source>
</evidence>
<reference evidence="2 3" key="1">
    <citation type="journal article" date="2023" name="Arcadia Sci">
        <title>De novo assembly of a long-read Amblyomma americanum tick genome.</title>
        <authorList>
            <person name="Chou S."/>
            <person name="Poskanzer K.E."/>
            <person name="Rollins M."/>
            <person name="Thuy-Boun P.S."/>
        </authorList>
    </citation>
    <scope>NUCLEOTIDE SEQUENCE [LARGE SCALE GENOMIC DNA]</scope>
    <source>
        <strain evidence="2">F_SG_1</strain>
        <tissue evidence="2">Salivary glands</tissue>
    </source>
</reference>
<comment type="caution">
    <text evidence="2">The sequence shown here is derived from an EMBL/GenBank/DDBJ whole genome shotgun (WGS) entry which is preliminary data.</text>
</comment>
<keyword evidence="1" id="KW-0732">Signal</keyword>
<feature type="chain" id="PRO_5042889692" description="Secreted protein" evidence="1">
    <location>
        <begin position="27"/>
        <end position="93"/>
    </location>
</feature>
<protein>
    <recommendedName>
        <fullName evidence="4">Secreted protein</fullName>
    </recommendedName>
</protein>
<gene>
    <name evidence="2" type="ORF">V5799_030725</name>
</gene>
<proteinExistence type="predicted"/>
<evidence type="ECO:0000313" key="2">
    <source>
        <dbReference type="EMBL" id="KAK8775929.1"/>
    </source>
</evidence>
<name>A0AAQ4EMD5_AMBAM</name>
<dbReference type="EMBL" id="JARKHS020013531">
    <property type="protein sequence ID" value="KAK8775929.1"/>
    <property type="molecule type" value="Genomic_DNA"/>
</dbReference>
<dbReference type="Proteomes" id="UP001321473">
    <property type="component" value="Unassembled WGS sequence"/>
</dbReference>
<dbReference type="AlphaFoldDB" id="A0AAQ4EMD5"/>
<accession>A0AAQ4EMD5</accession>
<organism evidence="2 3">
    <name type="scientific">Amblyomma americanum</name>
    <name type="common">Lone star tick</name>
    <dbReference type="NCBI Taxonomy" id="6943"/>
    <lineage>
        <taxon>Eukaryota</taxon>
        <taxon>Metazoa</taxon>
        <taxon>Ecdysozoa</taxon>
        <taxon>Arthropoda</taxon>
        <taxon>Chelicerata</taxon>
        <taxon>Arachnida</taxon>
        <taxon>Acari</taxon>
        <taxon>Parasitiformes</taxon>
        <taxon>Ixodida</taxon>
        <taxon>Ixodoidea</taxon>
        <taxon>Ixodidae</taxon>
        <taxon>Amblyomminae</taxon>
        <taxon>Amblyomma</taxon>
    </lineage>
</organism>
<evidence type="ECO:0000313" key="3">
    <source>
        <dbReference type="Proteomes" id="UP001321473"/>
    </source>
</evidence>
<feature type="signal peptide" evidence="1">
    <location>
        <begin position="1"/>
        <end position="26"/>
    </location>
</feature>
<sequence length="93" mass="10059">MGREAASLTLAVVLGVMILCLSVTCGESLSNKEAEPLLKPASGGRVAFRAVSPLPETAYVKQRPFKDSLRVKKNGGPDRFFDKDVDAFFVNND</sequence>